<dbReference type="AlphaFoldDB" id="A0A3M7T4H8"/>
<organism evidence="1 2">
    <name type="scientific">Brachionus plicatilis</name>
    <name type="common">Marine rotifer</name>
    <name type="synonym">Brachionus muelleri</name>
    <dbReference type="NCBI Taxonomy" id="10195"/>
    <lineage>
        <taxon>Eukaryota</taxon>
        <taxon>Metazoa</taxon>
        <taxon>Spiralia</taxon>
        <taxon>Gnathifera</taxon>
        <taxon>Rotifera</taxon>
        <taxon>Eurotatoria</taxon>
        <taxon>Monogononta</taxon>
        <taxon>Pseudotrocha</taxon>
        <taxon>Ploima</taxon>
        <taxon>Brachionidae</taxon>
        <taxon>Brachionus</taxon>
    </lineage>
</organism>
<name>A0A3M7T4H8_BRAPC</name>
<accession>A0A3M7T4H8</accession>
<evidence type="ECO:0000313" key="2">
    <source>
        <dbReference type="Proteomes" id="UP000276133"/>
    </source>
</evidence>
<comment type="caution">
    <text evidence="1">The sequence shown here is derived from an EMBL/GenBank/DDBJ whole genome shotgun (WGS) entry which is preliminary data.</text>
</comment>
<proteinExistence type="predicted"/>
<dbReference type="Proteomes" id="UP000276133">
    <property type="component" value="Unassembled WGS sequence"/>
</dbReference>
<gene>
    <name evidence="1" type="ORF">BpHYR1_021839</name>
</gene>
<dbReference type="EMBL" id="REGN01000323">
    <property type="protein sequence ID" value="RNA42740.1"/>
    <property type="molecule type" value="Genomic_DNA"/>
</dbReference>
<protein>
    <submittedName>
        <fullName evidence="1">Uncharacterized protein</fullName>
    </submittedName>
</protein>
<evidence type="ECO:0000313" key="1">
    <source>
        <dbReference type="EMBL" id="RNA42740.1"/>
    </source>
</evidence>
<sequence length="132" mass="14224">MRSLISLSFCCIKSAKAPKSTYKSSRILADAAPQPFQLEAGGGTVRAQLNLVEQCAHFVFDYELDVFGLLAGDGQRHVLRRVQIGVGYAKAVGAVEHVAGGARRVVVLGEVEARRRFQRWQTVQVAGVGVGV</sequence>
<keyword evidence="2" id="KW-1185">Reference proteome</keyword>
<reference evidence="1 2" key="1">
    <citation type="journal article" date="2018" name="Sci. Rep.">
        <title>Genomic signatures of local adaptation to the degree of environmental predictability in rotifers.</title>
        <authorList>
            <person name="Franch-Gras L."/>
            <person name="Hahn C."/>
            <person name="Garcia-Roger E.M."/>
            <person name="Carmona M.J."/>
            <person name="Serra M."/>
            <person name="Gomez A."/>
        </authorList>
    </citation>
    <scope>NUCLEOTIDE SEQUENCE [LARGE SCALE GENOMIC DNA]</scope>
    <source>
        <strain evidence="1">HYR1</strain>
    </source>
</reference>